<keyword evidence="2" id="KW-0677">Repeat</keyword>
<keyword evidence="8" id="KW-1185">Reference proteome</keyword>
<dbReference type="PANTHER" id="PTHR24173">
    <property type="entry name" value="ANKYRIN REPEAT CONTAINING"/>
    <property type="match status" value="1"/>
</dbReference>
<dbReference type="Pfam" id="PF00023">
    <property type="entry name" value="Ank"/>
    <property type="match status" value="1"/>
</dbReference>
<dbReference type="STRING" id="7574.A0A1S3IJB5"/>
<dbReference type="SMART" id="SM00248">
    <property type="entry name" value="ANK"/>
    <property type="match status" value="8"/>
</dbReference>
<name>A0A1S3IJB5_LINAN</name>
<dbReference type="PANTHER" id="PTHR24173:SF85">
    <property type="entry name" value="PROTEIN FEM-1 HOMOLOG CG6966"/>
    <property type="match status" value="1"/>
</dbReference>
<dbReference type="PROSITE" id="PS50297">
    <property type="entry name" value="ANK_REP_REGION"/>
    <property type="match status" value="6"/>
</dbReference>
<feature type="repeat" description="ANK" evidence="7">
    <location>
        <begin position="40"/>
        <end position="63"/>
    </location>
</feature>
<evidence type="ECO:0000313" key="9">
    <source>
        <dbReference type="RefSeq" id="XP_013398307.1"/>
    </source>
</evidence>
<evidence type="ECO:0000256" key="3">
    <source>
        <dbReference type="ARBA" id="ARBA00022786"/>
    </source>
</evidence>
<keyword evidence="3" id="KW-0833">Ubl conjugation pathway</keyword>
<dbReference type="Gene3D" id="1.25.40.10">
    <property type="entry name" value="Tetratricopeptide repeat domain"/>
    <property type="match status" value="1"/>
</dbReference>
<comment type="similarity">
    <text evidence="6">Belongs to the fem-1 family.</text>
</comment>
<dbReference type="InterPro" id="IPR002110">
    <property type="entry name" value="Ankyrin_rpt"/>
</dbReference>
<feature type="repeat" description="ANK" evidence="7">
    <location>
        <begin position="494"/>
        <end position="539"/>
    </location>
</feature>
<dbReference type="KEGG" id="lak:106164790"/>
<organism evidence="8 9">
    <name type="scientific">Lingula anatina</name>
    <name type="common">Brachiopod</name>
    <name type="synonym">Lingula unguis</name>
    <dbReference type="NCBI Taxonomy" id="7574"/>
    <lineage>
        <taxon>Eukaryota</taxon>
        <taxon>Metazoa</taxon>
        <taxon>Spiralia</taxon>
        <taxon>Lophotrochozoa</taxon>
        <taxon>Brachiopoda</taxon>
        <taxon>Linguliformea</taxon>
        <taxon>Lingulata</taxon>
        <taxon>Lingulida</taxon>
        <taxon>Linguloidea</taxon>
        <taxon>Lingulidae</taxon>
        <taxon>Lingula</taxon>
    </lineage>
</organism>
<dbReference type="Proteomes" id="UP000085678">
    <property type="component" value="Unplaced"/>
</dbReference>
<dbReference type="GeneID" id="106164790"/>
<dbReference type="OMA" id="FMTTEWR"/>
<feature type="repeat" description="ANK" evidence="7">
    <location>
        <begin position="181"/>
        <end position="213"/>
    </location>
</feature>
<accession>A0A1S3IJB5</accession>
<dbReference type="PRINTS" id="PR01415">
    <property type="entry name" value="ANKYRIN"/>
</dbReference>
<dbReference type="Pfam" id="PF12796">
    <property type="entry name" value="Ank_2"/>
    <property type="match status" value="3"/>
</dbReference>
<feature type="repeat" description="ANK" evidence="7">
    <location>
        <begin position="82"/>
        <end position="114"/>
    </location>
</feature>
<feature type="repeat" description="ANK" evidence="7">
    <location>
        <begin position="148"/>
        <end position="180"/>
    </location>
</feature>
<comment type="pathway">
    <text evidence="1">Protein modification; protein ubiquitination.</text>
</comment>
<reference evidence="9" key="1">
    <citation type="submission" date="2025-08" db="UniProtKB">
        <authorList>
            <consortium name="RefSeq"/>
        </authorList>
    </citation>
    <scope>IDENTIFICATION</scope>
    <source>
        <tissue evidence="9">Gonads</tissue>
    </source>
</reference>
<dbReference type="InParanoid" id="A0A1S3IJB5"/>
<feature type="repeat" description="ANK" evidence="7">
    <location>
        <begin position="115"/>
        <end position="147"/>
    </location>
</feature>
<dbReference type="SUPFAM" id="SSF48403">
    <property type="entry name" value="Ankyrin repeat"/>
    <property type="match status" value="2"/>
</dbReference>
<evidence type="ECO:0000256" key="7">
    <source>
        <dbReference type="PROSITE-ProRule" id="PRU00023"/>
    </source>
</evidence>
<dbReference type="FunFam" id="1.25.40.10:FF:000104">
    <property type="entry name" value="Fem-1 homolog c (C.elegans)"/>
    <property type="match status" value="1"/>
</dbReference>
<dbReference type="OrthoDB" id="4429489at2759"/>
<evidence type="ECO:0000256" key="5">
    <source>
        <dbReference type="ARBA" id="ARBA00023043"/>
    </source>
</evidence>
<keyword evidence="5 7" id="KW-0040">ANK repeat</keyword>
<proteinExistence type="inferred from homology"/>
<feature type="repeat" description="ANK" evidence="7">
    <location>
        <begin position="540"/>
        <end position="574"/>
    </location>
</feature>
<dbReference type="FunCoup" id="A0A1S3IJB5">
    <property type="interactions" value="159"/>
</dbReference>
<dbReference type="Gene3D" id="1.25.40.20">
    <property type="entry name" value="Ankyrin repeat-containing domain"/>
    <property type="match status" value="3"/>
</dbReference>
<dbReference type="AlphaFoldDB" id="A0A1S3IJB5"/>
<dbReference type="PROSITE" id="PS50088">
    <property type="entry name" value="ANK_REPEAT"/>
    <property type="match status" value="7"/>
</dbReference>
<protein>
    <submittedName>
        <fullName evidence="9">Protein fem-1 homolog C-like</fullName>
    </submittedName>
</protein>
<dbReference type="RefSeq" id="XP_013398307.1">
    <property type="nucleotide sequence ID" value="XM_013542853.1"/>
</dbReference>
<dbReference type="InterPro" id="IPR036770">
    <property type="entry name" value="Ankyrin_rpt-contain_sf"/>
</dbReference>
<evidence type="ECO:0000256" key="6">
    <source>
        <dbReference type="ARBA" id="ARBA00038500"/>
    </source>
</evidence>
<keyword evidence="4" id="KW-0802">TPR repeat</keyword>
<evidence type="ECO:0000256" key="1">
    <source>
        <dbReference type="ARBA" id="ARBA00004906"/>
    </source>
</evidence>
<dbReference type="InterPro" id="IPR011990">
    <property type="entry name" value="TPR-like_helical_dom_sf"/>
</dbReference>
<gene>
    <name evidence="9" type="primary">LOC106164790</name>
</gene>
<sequence>MEFKSVVYNAARDGKVSRLRIFLDNRPKEEVQKLIHAKTNGATPLIAASRNGHSEVVEYLVKHCRAELEQVGQVTFDGETIEGAPPLWCAAAAGHFEVAKFLIEGGAGVNSTTLTNSTPLRAACFDGHFEIVKYLVERKANIEIANRHGHTCLMISCYKGHYKIVKFLLSLGADVNRKSVKGNTALHDCAESGSVEIMKLLLSHDARMDKDAYGMTPLLAASVTGQTKVVEYLLTRSDIAREEKIDALELLGATYVDKKRDMLGALQYWRMALDERHRDHKSIIPKPTTDSVVAAYENAVEVKTYEELDELISDPDDMRMQALLVRERILGPAHPDTSYYIRYRGAVYADMGNFDRCIVLWMYALDMQQKMLEPLSPMTQSSFLSFAELFSFWMSDGRGRPAHPVEFNDIMSVFEKGVAEIEHGMAYLAKLTPEEKARMLPSEKDGSHFNRTLTIMMHLVCLMSRMKKKLSPEQEFSFKKSIYKLVQLKPRGQKGQTPLHLACSKDTTTVGRYPVCSFPSAEVANLLMEVGASLEDVDVEGNTALHIAAANKPCKLDVMRVLLNHGAHLDMCNASGRTPMQLMKNATIGDVCSPLEYISLQCLAAKVIRTQKLPYKGHVPAKLEDFVEKH</sequence>
<evidence type="ECO:0000256" key="2">
    <source>
        <dbReference type="ARBA" id="ARBA00022737"/>
    </source>
</evidence>
<evidence type="ECO:0000256" key="4">
    <source>
        <dbReference type="ARBA" id="ARBA00022803"/>
    </source>
</evidence>
<evidence type="ECO:0000313" key="8">
    <source>
        <dbReference type="Proteomes" id="UP000085678"/>
    </source>
</evidence>